<protein>
    <submittedName>
        <fullName evidence="3">Carboxypeptidase-like protein</fullName>
    </submittedName>
</protein>
<dbReference type="Pfam" id="PF14905">
    <property type="entry name" value="OMP_b-brl_3"/>
    <property type="match status" value="1"/>
</dbReference>
<name>A0A4R7PYD8_9FLAO</name>
<keyword evidence="3" id="KW-0121">Carboxypeptidase</keyword>
<feature type="domain" description="Outer membrane protein beta-barrel" evidence="2">
    <location>
        <begin position="448"/>
        <end position="792"/>
    </location>
</feature>
<keyword evidence="1" id="KW-0732">Signal</keyword>
<keyword evidence="3" id="KW-0645">Protease</keyword>
<reference evidence="3 4" key="1">
    <citation type="submission" date="2019-03" db="EMBL/GenBank/DDBJ databases">
        <title>Genomic Encyclopedia of Archaeal and Bacterial Type Strains, Phase II (KMG-II): from individual species to whole genera.</title>
        <authorList>
            <person name="Goeker M."/>
        </authorList>
    </citation>
    <scope>NUCLEOTIDE SEQUENCE [LARGE SCALE GENOMIC DNA]</scope>
    <source>
        <strain evidence="3 4">DSM 28135</strain>
    </source>
</reference>
<dbReference type="GO" id="GO:0004180">
    <property type="term" value="F:carboxypeptidase activity"/>
    <property type="evidence" value="ECO:0007669"/>
    <property type="project" value="UniProtKB-KW"/>
</dbReference>
<accession>A0A4R7PYD8</accession>
<dbReference type="RefSeq" id="WP_133757503.1">
    <property type="nucleotide sequence ID" value="NZ_SOBW01000008.1"/>
</dbReference>
<keyword evidence="3" id="KW-0378">Hydrolase</keyword>
<keyword evidence="4" id="KW-1185">Reference proteome</keyword>
<feature type="signal peptide" evidence="1">
    <location>
        <begin position="1"/>
        <end position="20"/>
    </location>
</feature>
<sequence>MNKYLCILACLCACISFSQGTTFKISGKIIIEDDQTPLESATIYLETLKDSTLITYTISDKNGEFVLDNSTYEDSLNLTISYVGFESYSRVVNISKDPITLNTIQLKTANLLEEVVIRSRAPITIKKDTLEFNVASFKTKKDANVEDLLKELPGVEVDEDGSIKVNGKSVSQIYVNSKPFFGNDPTITTRNLTKELIEKVQITDTKSKAEAFSGEKGDGDTKTINLTIKEENNKGVFGRVSAGSGTGKRYEYAGLVNIFDNEKRFSVLAGGNNINSSGFSFGEIRKMFGGVRSMSMSGNNSFVIDGRSFGGGQGITTSKTAGANYADELGKDNDFSGDYFYSGSQSSNATKSQRENILPTSRYFTNSASNSDNSTDSHSANMSFDIKVDSTFMVNVRPSFRLSNSNTTYERQESSRDENDVLTNQSETASFVENVGKNFSNNLSLTKRFGSKGAFVRMYANVDVNDATSEDFLNSETNIYGDNPEDIIRKQFTDGDTKSNNLNTGVTYRLPLEAKKWFLDFRYRFGSNNRKNVRSTFNFDTDTQAYEDFNTELSTDFTNKNQSHSPNIRLVYNDDKMSFRIGSGYTNRSIENSDRLRPELSLKQSFDFLDLDANMNYRFNPKSSVRFNYDFDNDAPSISQLQPFQDVSDPLNTVTGNPDLRPSKEHRLNFGYNNFDFQKRTGFYMYGNINFVNDKVVSKTTVDENFVRNTTYTNVDGNYYMSLGSSMSKDFKIDSLQTVKVRFGLSGNMGEQVNFNNGIEYATKSTRVYPNLDITYAWKKLFEIRPNYRLSFTKTRYELDDLDDRNFVSHNLGIQTATFFPDKLEWRNDINYMYNPNVARGFQNSAWFWNATLAYSVLKDNGTITLKVYDLLNQNTNAQRTTTENFIQDSESTVLEQYFMLSFSWKFNSLGPKGESRGGDMHFMM</sequence>
<proteinExistence type="predicted"/>
<evidence type="ECO:0000259" key="2">
    <source>
        <dbReference type="Pfam" id="PF14905"/>
    </source>
</evidence>
<dbReference type="SUPFAM" id="SSF56935">
    <property type="entry name" value="Porins"/>
    <property type="match status" value="1"/>
</dbReference>
<organism evidence="3 4">
    <name type="scientific">Gelidibacter sediminis</name>
    <dbReference type="NCBI Taxonomy" id="1608710"/>
    <lineage>
        <taxon>Bacteria</taxon>
        <taxon>Pseudomonadati</taxon>
        <taxon>Bacteroidota</taxon>
        <taxon>Flavobacteriia</taxon>
        <taxon>Flavobacteriales</taxon>
        <taxon>Flavobacteriaceae</taxon>
        <taxon>Gelidibacter</taxon>
    </lineage>
</organism>
<evidence type="ECO:0000313" key="4">
    <source>
        <dbReference type="Proteomes" id="UP000294689"/>
    </source>
</evidence>
<evidence type="ECO:0000313" key="3">
    <source>
        <dbReference type="EMBL" id="TDU39422.1"/>
    </source>
</evidence>
<dbReference type="EMBL" id="SOBW01000008">
    <property type="protein sequence ID" value="TDU39422.1"/>
    <property type="molecule type" value="Genomic_DNA"/>
</dbReference>
<dbReference type="AlphaFoldDB" id="A0A4R7PYD8"/>
<evidence type="ECO:0000256" key="1">
    <source>
        <dbReference type="SAM" id="SignalP"/>
    </source>
</evidence>
<gene>
    <name evidence="3" type="ORF">BXY82_1446</name>
</gene>
<dbReference type="InterPro" id="IPR041700">
    <property type="entry name" value="OMP_b-brl_3"/>
</dbReference>
<dbReference type="SUPFAM" id="SSF49464">
    <property type="entry name" value="Carboxypeptidase regulatory domain-like"/>
    <property type="match status" value="1"/>
</dbReference>
<dbReference type="OrthoDB" id="1682379at2"/>
<dbReference type="InterPro" id="IPR008969">
    <property type="entry name" value="CarboxyPept-like_regulatory"/>
</dbReference>
<dbReference type="Proteomes" id="UP000294689">
    <property type="component" value="Unassembled WGS sequence"/>
</dbReference>
<comment type="caution">
    <text evidence="3">The sequence shown here is derived from an EMBL/GenBank/DDBJ whole genome shotgun (WGS) entry which is preliminary data.</text>
</comment>
<dbReference type="Pfam" id="PF13715">
    <property type="entry name" value="CarbopepD_reg_2"/>
    <property type="match status" value="1"/>
</dbReference>
<feature type="chain" id="PRO_5020391574" evidence="1">
    <location>
        <begin position="21"/>
        <end position="925"/>
    </location>
</feature>